<feature type="transmembrane region" description="Helical" evidence="1">
    <location>
        <begin position="41"/>
        <end position="59"/>
    </location>
</feature>
<feature type="transmembrane region" description="Helical" evidence="1">
    <location>
        <begin position="18"/>
        <end position="35"/>
    </location>
</feature>
<keyword evidence="1" id="KW-0472">Membrane</keyword>
<keyword evidence="1" id="KW-1133">Transmembrane helix</keyword>
<dbReference type="RefSeq" id="WP_330432559.1">
    <property type="nucleotide sequence ID" value="NZ_JAZDUF010000003.1"/>
</dbReference>
<reference evidence="2 3" key="1">
    <citation type="submission" date="2024-01" db="EMBL/GenBank/DDBJ databases">
        <title>Draft genome sequence of Gordonia sp. LSe1-13.</title>
        <authorList>
            <person name="Suphannarot A."/>
            <person name="Mingma R."/>
        </authorList>
    </citation>
    <scope>NUCLEOTIDE SEQUENCE [LARGE SCALE GENOMIC DNA]</scope>
    <source>
        <strain evidence="2 3">LSe1-13</strain>
    </source>
</reference>
<protein>
    <submittedName>
        <fullName evidence="2">Uncharacterized protein</fullName>
    </submittedName>
</protein>
<evidence type="ECO:0000256" key="1">
    <source>
        <dbReference type="SAM" id="Phobius"/>
    </source>
</evidence>
<accession>A0ABU7MCP7</accession>
<evidence type="ECO:0000313" key="2">
    <source>
        <dbReference type="EMBL" id="MEE3850877.1"/>
    </source>
</evidence>
<dbReference type="EMBL" id="JAZDUF010000003">
    <property type="protein sequence ID" value="MEE3850877.1"/>
    <property type="molecule type" value="Genomic_DNA"/>
</dbReference>
<proteinExistence type="predicted"/>
<keyword evidence="1" id="KW-0812">Transmembrane</keyword>
<sequence>MTTSTNPNGTTNNSGMNFWKVLGVIAVVLLALAMVGPLLKGLFWIALFGLAIYGGYALYKSRSAKNSNPNPPATF</sequence>
<name>A0ABU7MCP7_9ACTN</name>
<comment type="caution">
    <text evidence="2">The sequence shown here is derived from an EMBL/GenBank/DDBJ whole genome shotgun (WGS) entry which is preliminary data.</text>
</comment>
<organism evidence="2 3">
    <name type="scientific">Gordonia sesuvii</name>
    <dbReference type="NCBI Taxonomy" id="3116777"/>
    <lineage>
        <taxon>Bacteria</taxon>
        <taxon>Bacillati</taxon>
        <taxon>Actinomycetota</taxon>
        <taxon>Actinomycetes</taxon>
        <taxon>Mycobacteriales</taxon>
        <taxon>Gordoniaceae</taxon>
        <taxon>Gordonia</taxon>
    </lineage>
</organism>
<gene>
    <name evidence="2" type="ORF">VZC37_11080</name>
</gene>
<dbReference type="Proteomes" id="UP001347146">
    <property type="component" value="Unassembled WGS sequence"/>
</dbReference>
<evidence type="ECO:0000313" key="3">
    <source>
        <dbReference type="Proteomes" id="UP001347146"/>
    </source>
</evidence>
<keyword evidence="3" id="KW-1185">Reference proteome</keyword>